<dbReference type="SUPFAM" id="SSF55804">
    <property type="entry name" value="Phoshotransferase/anion transport protein"/>
    <property type="match status" value="1"/>
</dbReference>
<dbReference type="AlphaFoldDB" id="A0A2U9SBT7"/>
<organism evidence="2 3">
    <name type="scientific">Azospirillum ramasamyi</name>
    <dbReference type="NCBI Taxonomy" id="682998"/>
    <lineage>
        <taxon>Bacteria</taxon>
        <taxon>Pseudomonadati</taxon>
        <taxon>Pseudomonadota</taxon>
        <taxon>Alphaproteobacteria</taxon>
        <taxon>Rhodospirillales</taxon>
        <taxon>Azospirillaceae</taxon>
        <taxon>Azospirillum</taxon>
    </lineage>
</organism>
<keyword evidence="2" id="KW-0762">Sugar transport</keyword>
<dbReference type="GO" id="GO:0030295">
    <property type="term" value="F:protein kinase activator activity"/>
    <property type="evidence" value="ECO:0007669"/>
    <property type="project" value="TreeGrafter"/>
</dbReference>
<dbReference type="RefSeq" id="WP_111069735.1">
    <property type="nucleotide sequence ID" value="NZ_CP029832.1"/>
</dbReference>
<geneLocation type="plasmid" evidence="2 3">
    <name>unnamed2</name>
</geneLocation>
<dbReference type="Gene3D" id="3.40.930.10">
    <property type="entry name" value="Mannitol-specific EII, Chain A"/>
    <property type="match status" value="1"/>
</dbReference>
<dbReference type="InterPro" id="IPR002178">
    <property type="entry name" value="PTS_EIIA_type-2_dom"/>
</dbReference>
<dbReference type="PROSITE" id="PS51094">
    <property type="entry name" value="PTS_EIIA_TYPE_2"/>
    <property type="match status" value="1"/>
</dbReference>
<sequence>MAITELFTAADVVLDAVPAPASKAALLDLLAEAAAARSARPAPEILDALMAREKIGSTALGKGVALPHTELAELAEPVVLFARLQRAVDYDARDDQPVDLVFLALWPASNRKGLLAAMAEICGALRDPQVLRRLRGAATPEDVARIVLQAVARDEADPDLIKDPDDPPPGI</sequence>
<dbReference type="KEGG" id="azm:DM194_20565"/>
<dbReference type="PANTHER" id="PTHR47738">
    <property type="entry name" value="PTS SYSTEM FRUCTOSE-LIKE EIIA COMPONENT-RELATED"/>
    <property type="match status" value="1"/>
</dbReference>
<dbReference type="OrthoDB" id="95460at2"/>
<keyword evidence="2" id="KW-0614">Plasmid</keyword>
<dbReference type="InterPro" id="IPR051541">
    <property type="entry name" value="PTS_SugarTrans_NitroReg"/>
</dbReference>
<keyword evidence="2" id="KW-0813">Transport</keyword>
<accession>A0A2U9SBT7</accession>
<dbReference type="InterPro" id="IPR016152">
    <property type="entry name" value="PTrfase/Anion_transptr"/>
</dbReference>
<dbReference type="EMBL" id="CP029832">
    <property type="protein sequence ID" value="AWU97000.1"/>
    <property type="molecule type" value="Genomic_DNA"/>
</dbReference>
<evidence type="ECO:0000259" key="1">
    <source>
        <dbReference type="PROSITE" id="PS51094"/>
    </source>
</evidence>
<dbReference type="Pfam" id="PF00359">
    <property type="entry name" value="PTS_EIIA_2"/>
    <property type="match status" value="1"/>
</dbReference>
<evidence type="ECO:0000313" key="3">
    <source>
        <dbReference type="Proteomes" id="UP000249605"/>
    </source>
</evidence>
<dbReference type="PANTHER" id="PTHR47738:SF1">
    <property type="entry name" value="NITROGEN REGULATORY PROTEIN"/>
    <property type="match status" value="1"/>
</dbReference>
<proteinExistence type="predicted"/>
<feature type="domain" description="PTS EIIA type-2" evidence="1">
    <location>
        <begin position="5"/>
        <end position="150"/>
    </location>
</feature>
<evidence type="ECO:0000313" key="2">
    <source>
        <dbReference type="EMBL" id="AWU97000.1"/>
    </source>
</evidence>
<keyword evidence="3" id="KW-1185">Reference proteome</keyword>
<gene>
    <name evidence="2" type="ORF">DM194_20565</name>
</gene>
<dbReference type="Proteomes" id="UP000249605">
    <property type="component" value="Plasmid unnamed2"/>
</dbReference>
<reference evidence="2 3" key="1">
    <citation type="submission" date="2018-06" db="EMBL/GenBank/DDBJ databases">
        <title>Complete genome sequencing of Azospirillum sp. M2T2B2.</title>
        <authorList>
            <person name="Heo J."/>
            <person name="Kim S.-J."/>
            <person name="Kwon S.-W."/>
            <person name="Anandham R."/>
        </authorList>
    </citation>
    <scope>NUCLEOTIDE SEQUENCE [LARGE SCALE GENOMIC DNA]</scope>
    <source>
        <strain evidence="2 3">M2T2B2</strain>
        <plasmid evidence="2 3">unnamed2</plasmid>
    </source>
</reference>
<protein>
    <submittedName>
        <fullName evidence="2">PTS sugar transporter subunit IIA</fullName>
    </submittedName>
</protein>
<name>A0A2U9SBT7_9PROT</name>